<evidence type="ECO:0000313" key="1">
    <source>
        <dbReference type="EMBL" id="DAE14448.1"/>
    </source>
</evidence>
<name>A0A8S5Q5V1_9CAUD</name>
<proteinExistence type="predicted"/>
<protein>
    <submittedName>
        <fullName evidence="1">Uncharacterized protein</fullName>
    </submittedName>
</protein>
<sequence length="82" mass="9988">MRARLAKKIVKASPLYLRYCIAFNKKPYFNRYWHRKWERAYSRHILSMWTVRVDSRLSVAVRKADAYGRSIRDKIQSRRALI</sequence>
<reference evidence="1" key="1">
    <citation type="journal article" date="2021" name="Proc. Natl. Acad. Sci. U.S.A.">
        <title>A Catalog of Tens of Thousands of Viruses from Human Metagenomes Reveals Hidden Associations with Chronic Diseases.</title>
        <authorList>
            <person name="Tisza M.J."/>
            <person name="Buck C.B."/>
        </authorList>
    </citation>
    <scope>NUCLEOTIDE SEQUENCE</scope>
    <source>
        <strain evidence="1">CtHiz26</strain>
    </source>
</reference>
<dbReference type="EMBL" id="BK015583">
    <property type="protein sequence ID" value="DAE14448.1"/>
    <property type="molecule type" value="Genomic_DNA"/>
</dbReference>
<organism evidence="1">
    <name type="scientific">Siphoviridae sp. ctHiz26</name>
    <dbReference type="NCBI Taxonomy" id="2825423"/>
    <lineage>
        <taxon>Viruses</taxon>
        <taxon>Duplodnaviria</taxon>
        <taxon>Heunggongvirae</taxon>
        <taxon>Uroviricota</taxon>
        <taxon>Caudoviricetes</taxon>
    </lineage>
</organism>
<accession>A0A8S5Q5V1</accession>